<accession>A0AC35GPZ0</accession>
<name>A0AC35GPZ0_9BILA</name>
<evidence type="ECO:0000313" key="2">
    <source>
        <dbReference type="WBParaSite" id="PS1159_v2.g745.t1"/>
    </source>
</evidence>
<proteinExistence type="predicted"/>
<dbReference type="Proteomes" id="UP000887580">
    <property type="component" value="Unplaced"/>
</dbReference>
<evidence type="ECO:0000313" key="1">
    <source>
        <dbReference type="Proteomes" id="UP000887580"/>
    </source>
</evidence>
<reference evidence="2" key="1">
    <citation type="submission" date="2022-11" db="UniProtKB">
        <authorList>
            <consortium name="WormBaseParasite"/>
        </authorList>
    </citation>
    <scope>IDENTIFICATION</scope>
</reference>
<protein>
    <submittedName>
        <fullName evidence="2">PH domain-containing protein</fullName>
    </submittedName>
</protein>
<dbReference type="WBParaSite" id="PS1159_v2.g745.t1">
    <property type="protein sequence ID" value="PS1159_v2.g745.t1"/>
    <property type="gene ID" value="PS1159_v2.g745"/>
</dbReference>
<organism evidence="1 2">
    <name type="scientific">Panagrolaimus sp. PS1159</name>
    <dbReference type="NCBI Taxonomy" id="55785"/>
    <lineage>
        <taxon>Eukaryota</taxon>
        <taxon>Metazoa</taxon>
        <taxon>Ecdysozoa</taxon>
        <taxon>Nematoda</taxon>
        <taxon>Chromadorea</taxon>
        <taxon>Rhabditida</taxon>
        <taxon>Tylenchina</taxon>
        <taxon>Panagrolaimomorpha</taxon>
        <taxon>Panagrolaimoidea</taxon>
        <taxon>Panagrolaimidae</taxon>
        <taxon>Panagrolaimus</taxon>
    </lineage>
</organism>
<sequence length="287" mass="30297">MFSKKWKDCYAVLYSDSTFLWYDEKEDVKPIGSILLKDVLPYMCVGLMTDRMPIRRPNLPANCSVHHLIGIGMDPRAEKVYWFLFDSDSDLEAWFNEIMKTLPMPANVENNSQKIIGGDANNQSAAPPPYDGGQPLHNYQSHPAGNPSNFHSHPQQFNGGYGGMQPGGQTTVIVGQQPDNTGMMLATGMVGGALLGYGLGSCFAPGFGMHGGFGGGYVSNNETTVNNYYGGEAPAENGAEGDQNAEYGGGDIGGGDFGGTDYGDFGGGGDTGGGFDFGGGDFGGGDF</sequence>